<gene>
    <name evidence="1" type="ORF">B296_00031525</name>
</gene>
<sequence>FLYLCYICSNTQIARKNCNSTKIIVVAIYQRKLNHTNPMYIVLPSISMKNKRSIRNPRYGELSLDPIFSASIFLLGIYRQSSFCQYCSYMLPSLGFLFPFYMHLFKALGNLICEW</sequence>
<comment type="caution">
    <text evidence="1">The sequence shown here is derived from an EMBL/GenBank/DDBJ whole genome shotgun (WGS) entry which is preliminary data.</text>
</comment>
<dbReference type="Proteomes" id="UP000287651">
    <property type="component" value="Unassembled WGS sequence"/>
</dbReference>
<accession>A0A426ZA95</accession>
<reference evidence="1 2" key="1">
    <citation type="journal article" date="2014" name="Agronomy (Basel)">
        <title>A Draft Genome Sequence for Ensete ventricosum, the Drought-Tolerant Tree Against Hunger.</title>
        <authorList>
            <person name="Harrison J."/>
            <person name="Moore K.A."/>
            <person name="Paszkiewicz K."/>
            <person name="Jones T."/>
            <person name="Grant M."/>
            <person name="Ambacheew D."/>
            <person name="Muzemil S."/>
            <person name="Studholme D.J."/>
        </authorList>
    </citation>
    <scope>NUCLEOTIDE SEQUENCE [LARGE SCALE GENOMIC DNA]</scope>
</reference>
<evidence type="ECO:0000313" key="1">
    <source>
        <dbReference type="EMBL" id="RRT60882.1"/>
    </source>
</evidence>
<protein>
    <submittedName>
        <fullName evidence="1">Uncharacterized protein</fullName>
    </submittedName>
</protein>
<dbReference type="AlphaFoldDB" id="A0A426ZA95"/>
<dbReference type="EMBL" id="AMZH03007613">
    <property type="protein sequence ID" value="RRT60882.1"/>
    <property type="molecule type" value="Genomic_DNA"/>
</dbReference>
<proteinExistence type="predicted"/>
<feature type="non-terminal residue" evidence="1">
    <location>
        <position position="1"/>
    </location>
</feature>
<name>A0A426ZA95_ENSVE</name>
<organism evidence="1 2">
    <name type="scientific">Ensete ventricosum</name>
    <name type="common">Abyssinian banana</name>
    <name type="synonym">Musa ensete</name>
    <dbReference type="NCBI Taxonomy" id="4639"/>
    <lineage>
        <taxon>Eukaryota</taxon>
        <taxon>Viridiplantae</taxon>
        <taxon>Streptophyta</taxon>
        <taxon>Embryophyta</taxon>
        <taxon>Tracheophyta</taxon>
        <taxon>Spermatophyta</taxon>
        <taxon>Magnoliopsida</taxon>
        <taxon>Liliopsida</taxon>
        <taxon>Zingiberales</taxon>
        <taxon>Musaceae</taxon>
        <taxon>Ensete</taxon>
    </lineage>
</organism>
<evidence type="ECO:0000313" key="2">
    <source>
        <dbReference type="Proteomes" id="UP000287651"/>
    </source>
</evidence>